<dbReference type="Pfam" id="PF08281">
    <property type="entry name" value="Sigma70_r4_2"/>
    <property type="match status" value="1"/>
</dbReference>
<dbReference type="AlphaFoldDB" id="A0A9W6JJ43"/>
<dbReference type="SUPFAM" id="SSF88659">
    <property type="entry name" value="Sigma3 and sigma4 domains of RNA polymerase sigma factors"/>
    <property type="match status" value="1"/>
</dbReference>
<evidence type="ECO:0000313" key="8">
    <source>
        <dbReference type="Proteomes" id="UP001143364"/>
    </source>
</evidence>
<dbReference type="InterPro" id="IPR013325">
    <property type="entry name" value="RNA_pol_sigma_r2"/>
</dbReference>
<reference evidence="7" key="1">
    <citation type="journal article" date="2014" name="Int. J. Syst. Evol. Microbiol.">
        <title>Complete genome sequence of Corynebacterium casei LMG S-19264T (=DSM 44701T), isolated from a smear-ripened cheese.</title>
        <authorList>
            <consortium name="US DOE Joint Genome Institute (JGI-PGF)"/>
            <person name="Walter F."/>
            <person name="Albersmeier A."/>
            <person name="Kalinowski J."/>
            <person name="Ruckert C."/>
        </authorList>
    </citation>
    <scope>NUCLEOTIDE SEQUENCE</scope>
    <source>
        <strain evidence="7">VKM B-2555</strain>
    </source>
</reference>
<dbReference type="Pfam" id="PF04542">
    <property type="entry name" value="Sigma70_r2"/>
    <property type="match status" value="1"/>
</dbReference>
<evidence type="ECO:0000256" key="1">
    <source>
        <dbReference type="ARBA" id="ARBA00010641"/>
    </source>
</evidence>
<dbReference type="InterPro" id="IPR036388">
    <property type="entry name" value="WH-like_DNA-bd_sf"/>
</dbReference>
<dbReference type="InterPro" id="IPR007627">
    <property type="entry name" value="RNA_pol_sigma70_r2"/>
</dbReference>
<evidence type="ECO:0000256" key="3">
    <source>
        <dbReference type="ARBA" id="ARBA00023082"/>
    </source>
</evidence>
<keyword evidence="3" id="KW-0731">Sigma factor</keyword>
<sequence>MAVIGSLESGWLAAWRMMTTLDALLGQLFRLHHTELVRFASRLIGDRDCGEEAAQEAYLRIAARREATAIVHPKTYLFTAARRTAIDISVRRQAEADRRADLDEATHVVDSPHFAEQDRRNRRLFQLIVALNELPAACRQTFVLNKLHGMKHKDIARKLGISVSMVEKHMMRAFAHCRDVARDRDDI</sequence>
<feature type="domain" description="RNA polymerase sigma factor 70 region 4 type 2" evidence="6">
    <location>
        <begin position="126"/>
        <end position="177"/>
    </location>
</feature>
<dbReference type="InterPro" id="IPR013324">
    <property type="entry name" value="RNA_pol_sigma_r3/r4-like"/>
</dbReference>
<name>A0A9W6JJ43_9HYPH</name>
<dbReference type="PANTHER" id="PTHR43133:SF63">
    <property type="entry name" value="RNA POLYMERASE SIGMA FACTOR FECI-RELATED"/>
    <property type="match status" value="1"/>
</dbReference>
<dbReference type="PANTHER" id="PTHR43133">
    <property type="entry name" value="RNA POLYMERASE ECF-TYPE SIGMA FACTO"/>
    <property type="match status" value="1"/>
</dbReference>
<protein>
    <submittedName>
        <fullName evidence="7">DNA-directed RNA polymerase sigma-70 factor</fullName>
    </submittedName>
</protein>
<dbReference type="GO" id="GO:0000428">
    <property type="term" value="C:DNA-directed RNA polymerase complex"/>
    <property type="evidence" value="ECO:0007669"/>
    <property type="project" value="UniProtKB-KW"/>
</dbReference>
<dbReference type="NCBIfam" id="TIGR02937">
    <property type="entry name" value="sigma70-ECF"/>
    <property type="match status" value="1"/>
</dbReference>
<reference evidence="7" key="2">
    <citation type="submission" date="2023-01" db="EMBL/GenBank/DDBJ databases">
        <authorList>
            <person name="Sun Q."/>
            <person name="Evtushenko L."/>
        </authorList>
    </citation>
    <scope>NUCLEOTIDE SEQUENCE</scope>
    <source>
        <strain evidence="7">VKM B-2555</strain>
    </source>
</reference>
<evidence type="ECO:0000256" key="2">
    <source>
        <dbReference type="ARBA" id="ARBA00023015"/>
    </source>
</evidence>
<dbReference type="Gene3D" id="1.10.10.10">
    <property type="entry name" value="Winged helix-like DNA-binding domain superfamily/Winged helix DNA-binding domain"/>
    <property type="match status" value="1"/>
</dbReference>
<dbReference type="GO" id="GO:0006352">
    <property type="term" value="P:DNA-templated transcription initiation"/>
    <property type="evidence" value="ECO:0007669"/>
    <property type="project" value="InterPro"/>
</dbReference>
<gene>
    <name evidence="7" type="ORF">GCM10008171_19230</name>
</gene>
<dbReference type="InterPro" id="IPR014284">
    <property type="entry name" value="RNA_pol_sigma-70_dom"/>
</dbReference>
<proteinExistence type="inferred from homology"/>
<organism evidence="7 8">
    <name type="scientific">Methylopila jiangsuensis</name>
    <dbReference type="NCBI Taxonomy" id="586230"/>
    <lineage>
        <taxon>Bacteria</taxon>
        <taxon>Pseudomonadati</taxon>
        <taxon>Pseudomonadota</taxon>
        <taxon>Alphaproteobacteria</taxon>
        <taxon>Hyphomicrobiales</taxon>
        <taxon>Methylopilaceae</taxon>
        <taxon>Methylopila</taxon>
    </lineage>
</organism>
<dbReference type="InterPro" id="IPR039425">
    <property type="entry name" value="RNA_pol_sigma-70-like"/>
</dbReference>
<accession>A0A9W6JJ43</accession>
<keyword evidence="4" id="KW-0804">Transcription</keyword>
<dbReference type="Proteomes" id="UP001143364">
    <property type="component" value="Unassembled WGS sequence"/>
</dbReference>
<dbReference type="GO" id="GO:0003677">
    <property type="term" value="F:DNA binding"/>
    <property type="evidence" value="ECO:0007669"/>
    <property type="project" value="InterPro"/>
</dbReference>
<evidence type="ECO:0000313" key="7">
    <source>
        <dbReference type="EMBL" id="GLK76669.1"/>
    </source>
</evidence>
<feature type="domain" description="RNA polymerase sigma-70 region 2" evidence="5">
    <location>
        <begin position="28"/>
        <end position="93"/>
    </location>
</feature>
<keyword evidence="2" id="KW-0805">Transcription regulation</keyword>
<comment type="similarity">
    <text evidence="1">Belongs to the sigma-70 factor family. ECF subfamily.</text>
</comment>
<dbReference type="GO" id="GO:0016987">
    <property type="term" value="F:sigma factor activity"/>
    <property type="evidence" value="ECO:0007669"/>
    <property type="project" value="UniProtKB-KW"/>
</dbReference>
<keyword evidence="8" id="KW-1185">Reference proteome</keyword>
<keyword evidence="7" id="KW-0240">DNA-directed RNA polymerase</keyword>
<evidence type="ECO:0000256" key="4">
    <source>
        <dbReference type="ARBA" id="ARBA00023163"/>
    </source>
</evidence>
<dbReference type="EMBL" id="BSFK01000010">
    <property type="protein sequence ID" value="GLK76669.1"/>
    <property type="molecule type" value="Genomic_DNA"/>
</dbReference>
<dbReference type="InterPro" id="IPR013249">
    <property type="entry name" value="RNA_pol_sigma70_r4_t2"/>
</dbReference>
<dbReference type="Gene3D" id="1.10.1740.10">
    <property type="match status" value="1"/>
</dbReference>
<evidence type="ECO:0000259" key="5">
    <source>
        <dbReference type="Pfam" id="PF04542"/>
    </source>
</evidence>
<comment type="caution">
    <text evidence="7">The sequence shown here is derived from an EMBL/GenBank/DDBJ whole genome shotgun (WGS) entry which is preliminary data.</text>
</comment>
<evidence type="ECO:0000259" key="6">
    <source>
        <dbReference type="Pfam" id="PF08281"/>
    </source>
</evidence>
<dbReference type="SUPFAM" id="SSF88946">
    <property type="entry name" value="Sigma2 domain of RNA polymerase sigma factors"/>
    <property type="match status" value="1"/>
</dbReference>